<evidence type="ECO:0000313" key="1">
    <source>
        <dbReference type="EMBL" id="WFD23054.1"/>
    </source>
</evidence>
<dbReference type="AlphaFoldDB" id="A0AAF0EDN4"/>
<proteinExistence type="predicted"/>
<evidence type="ECO:0000313" key="2">
    <source>
        <dbReference type="Proteomes" id="UP001214415"/>
    </source>
</evidence>
<dbReference type="InterPro" id="IPR050600">
    <property type="entry name" value="SETD3_SETD6_MTase"/>
</dbReference>
<dbReference type="Proteomes" id="UP001214415">
    <property type="component" value="Chromosome 3"/>
</dbReference>
<keyword evidence="2" id="KW-1185">Reference proteome</keyword>
<sequence>MHEAYTAFLKWLGDNGANFHPGIRLETAIQRIDSLNESAHNVQQWLMHQTEKHPNDALQALFQFSKTEEFKRLWYWADTAYASRSFPPMVGGWPADDEPILIPGFDALNHKRGEPVTWSFESPDMAVFTTRQEYNSHEQVFNNYGAKSNEELLMTYGFIEPGGPDDVLVLALRSELEQPQSVKLGF</sequence>
<evidence type="ECO:0008006" key="3">
    <source>
        <dbReference type="Google" id="ProtNLM"/>
    </source>
</evidence>
<protein>
    <recommendedName>
        <fullName evidence="3">SET domain-containing protein</fullName>
    </recommendedName>
</protein>
<dbReference type="GO" id="GO:0005634">
    <property type="term" value="C:nucleus"/>
    <property type="evidence" value="ECO:0007669"/>
    <property type="project" value="TreeGrafter"/>
</dbReference>
<reference evidence="1" key="1">
    <citation type="submission" date="2023-03" db="EMBL/GenBank/DDBJ databases">
        <title>Mating type loci evolution in Malassezia.</title>
        <authorList>
            <person name="Coelho M.A."/>
        </authorList>
    </citation>
    <scope>NUCLEOTIDE SEQUENCE</scope>
    <source>
        <strain evidence="1">CBS 12830</strain>
    </source>
</reference>
<dbReference type="PANTHER" id="PTHR13271">
    <property type="entry name" value="UNCHARACTERIZED PUTATIVE METHYLTRANSFERASE"/>
    <property type="match status" value="1"/>
</dbReference>
<gene>
    <name evidence="1" type="ORF">MEQU1_001738</name>
</gene>
<dbReference type="InterPro" id="IPR046341">
    <property type="entry name" value="SET_dom_sf"/>
</dbReference>
<organism evidence="1 2">
    <name type="scientific">Malassezia equina</name>
    <dbReference type="NCBI Taxonomy" id="1381935"/>
    <lineage>
        <taxon>Eukaryota</taxon>
        <taxon>Fungi</taxon>
        <taxon>Dikarya</taxon>
        <taxon>Basidiomycota</taxon>
        <taxon>Ustilaginomycotina</taxon>
        <taxon>Malasseziomycetes</taxon>
        <taxon>Malasseziales</taxon>
        <taxon>Malasseziaceae</taxon>
        <taxon>Malassezia</taxon>
    </lineage>
</organism>
<dbReference type="GO" id="GO:0016279">
    <property type="term" value="F:protein-lysine N-methyltransferase activity"/>
    <property type="evidence" value="ECO:0007669"/>
    <property type="project" value="TreeGrafter"/>
</dbReference>
<dbReference type="SUPFAM" id="SSF82199">
    <property type="entry name" value="SET domain"/>
    <property type="match status" value="1"/>
</dbReference>
<name>A0AAF0EDN4_9BASI</name>
<dbReference type="PANTHER" id="PTHR13271:SF147">
    <property type="entry name" value="PROTEIN-LYSINE N-METHYLTRANSFERASE EFM1-RELATED"/>
    <property type="match status" value="1"/>
</dbReference>
<dbReference type="Gene3D" id="3.90.1410.10">
    <property type="entry name" value="set domain protein methyltransferase, domain 1"/>
    <property type="match status" value="1"/>
</dbReference>
<accession>A0AAF0EDN4</accession>
<dbReference type="EMBL" id="CP119902">
    <property type="protein sequence ID" value="WFD23054.1"/>
    <property type="molecule type" value="Genomic_DNA"/>
</dbReference>